<keyword evidence="1" id="KW-1133">Transmembrane helix</keyword>
<proteinExistence type="predicted"/>
<accession>A0A419V370</accession>
<keyword evidence="1" id="KW-0472">Membrane</keyword>
<evidence type="ECO:0000256" key="1">
    <source>
        <dbReference type="SAM" id="Phobius"/>
    </source>
</evidence>
<dbReference type="OrthoDB" id="2839959at2"/>
<feature type="transmembrane region" description="Helical" evidence="1">
    <location>
        <begin position="76"/>
        <end position="95"/>
    </location>
</feature>
<feature type="transmembrane region" description="Helical" evidence="1">
    <location>
        <begin position="206"/>
        <end position="225"/>
    </location>
</feature>
<protein>
    <submittedName>
        <fullName evidence="2">Uncharacterized protein</fullName>
    </submittedName>
</protein>
<organism evidence="2 3">
    <name type="scientific">Sinobaca qinghaiensis</name>
    <dbReference type="NCBI Taxonomy" id="342944"/>
    <lineage>
        <taxon>Bacteria</taxon>
        <taxon>Bacillati</taxon>
        <taxon>Bacillota</taxon>
        <taxon>Bacilli</taxon>
        <taxon>Bacillales</taxon>
        <taxon>Sporolactobacillaceae</taxon>
        <taxon>Sinobaca</taxon>
    </lineage>
</organism>
<evidence type="ECO:0000313" key="3">
    <source>
        <dbReference type="Proteomes" id="UP000285120"/>
    </source>
</evidence>
<dbReference type="RefSeq" id="WP_120193357.1">
    <property type="nucleotide sequence ID" value="NZ_RAPK01000009.1"/>
</dbReference>
<feature type="transmembrane region" description="Helical" evidence="1">
    <location>
        <begin position="231"/>
        <end position="254"/>
    </location>
</feature>
<comment type="caution">
    <text evidence="2">The sequence shown here is derived from an EMBL/GenBank/DDBJ whole genome shotgun (WGS) entry which is preliminary data.</text>
</comment>
<reference evidence="2 3" key="1">
    <citation type="submission" date="2018-09" db="EMBL/GenBank/DDBJ databases">
        <title>Genomic Encyclopedia of Archaeal and Bacterial Type Strains, Phase II (KMG-II): from individual species to whole genera.</title>
        <authorList>
            <person name="Goeker M."/>
        </authorList>
    </citation>
    <scope>NUCLEOTIDE SEQUENCE [LARGE SCALE GENOMIC DNA]</scope>
    <source>
        <strain evidence="2 3">DSM 17008</strain>
    </source>
</reference>
<evidence type="ECO:0000313" key="2">
    <source>
        <dbReference type="EMBL" id="RKD72969.1"/>
    </source>
</evidence>
<dbReference type="EMBL" id="RAPK01000009">
    <property type="protein sequence ID" value="RKD72969.1"/>
    <property type="molecule type" value="Genomic_DNA"/>
</dbReference>
<feature type="transmembrane region" description="Helical" evidence="1">
    <location>
        <begin position="102"/>
        <end position="119"/>
    </location>
</feature>
<name>A0A419V370_9BACL</name>
<gene>
    <name evidence="2" type="ORF">ATL39_2166</name>
</gene>
<dbReference type="AlphaFoldDB" id="A0A419V370"/>
<keyword evidence="3" id="KW-1185">Reference proteome</keyword>
<feature type="transmembrane region" description="Helical" evidence="1">
    <location>
        <begin position="125"/>
        <end position="143"/>
    </location>
</feature>
<feature type="transmembrane region" description="Helical" evidence="1">
    <location>
        <begin position="155"/>
        <end position="171"/>
    </location>
</feature>
<feature type="transmembrane region" description="Helical" evidence="1">
    <location>
        <begin position="20"/>
        <end position="38"/>
    </location>
</feature>
<dbReference type="Proteomes" id="UP000285120">
    <property type="component" value="Unassembled WGS sequence"/>
</dbReference>
<feature type="transmembrane region" description="Helical" evidence="1">
    <location>
        <begin position="45"/>
        <end position="64"/>
    </location>
</feature>
<keyword evidence="1" id="KW-0812">Transmembrane</keyword>
<sequence>MMPILMISFLSGLPLSLLNVFFHPSIYFIIIPVIYWCFHKQLGFRLLFIMAFSIYVNILISSIYPFGTPVLLDQQFSGMPIAFQSAIVFWGFLIPEISDRRYTIFAAVIIALAGFLAFLDPSYTIADIFYAGLIGFFLIFTLYRSLDWIGGAPDFLLLGVAVLLGICLFLLEPQAAFYAGLLLGFSAGFDIETIKNRMAYPSSFVPKIKASLVGLAGALLLLLVFEFAVSSAAVFLSGIILGLWITLFAPVLFIKMAFSKREGGILSSRKS</sequence>